<proteinExistence type="predicted"/>
<keyword evidence="4" id="KW-1185">Reference proteome</keyword>
<dbReference type="AlphaFoldDB" id="A0A2Z6P5D8"/>
<evidence type="ECO:0000313" key="3">
    <source>
        <dbReference type="EMBL" id="GAU43335.1"/>
    </source>
</evidence>
<protein>
    <recommendedName>
        <fullName evidence="2">Reverse transcriptase Ty1/copia-type domain-containing protein</fullName>
    </recommendedName>
</protein>
<dbReference type="Pfam" id="PF07727">
    <property type="entry name" value="RVT_2"/>
    <property type="match status" value="1"/>
</dbReference>
<evidence type="ECO:0000313" key="4">
    <source>
        <dbReference type="Proteomes" id="UP000242715"/>
    </source>
</evidence>
<feature type="region of interest" description="Disordered" evidence="1">
    <location>
        <begin position="352"/>
        <end position="379"/>
    </location>
</feature>
<reference evidence="4" key="1">
    <citation type="journal article" date="2017" name="Front. Plant Sci.">
        <title>Climate Clever Clovers: New Paradigm to Reduce the Environmental Footprint of Ruminants by Breeding Low Methanogenic Forages Utilizing Haplotype Variation.</title>
        <authorList>
            <person name="Kaur P."/>
            <person name="Appels R."/>
            <person name="Bayer P.E."/>
            <person name="Keeble-Gagnere G."/>
            <person name="Wang J."/>
            <person name="Hirakawa H."/>
            <person name="Shirasawa K."/>
            <person name="Vercoe P."/>
            <person name="Stefanova K."/>
            <person name="Durmic Z."/>
            <person name="Nichols P."/>
            <person name="Revell C."/>
            <person name="Isobe S.N."/>
            <person name="Edwards D."/>
            <person name="Erskine W."/>
        </authorList>
    </citation>
    <scope>NUCLEOTIDE SEQUENCE [LARGE SCALE GENOMIC DNA]</scope>
    <source>
        <strain evidence="4">cv. Daliak</strain>
    </source>
</reference>
<evidence type="ECO:0000259" key="2">
    <source>
        <dbReference type="Pfam" id="PF07727"/>
    </source>
</evidence>
<dbReference type="CDD" id="cd09272">
    <property type="entry name" value="RNase_HI_RT_Ty1"/>
    <property type="match status" value="1"/>
</dbReference>
<dbReference type="InterPro" id="IPR013103">
    <property type="entry name" value="RVT_2"/>
</dbReference>
<dbReference type="Pfam" id="PF14223">
    <property type="entry name" value="Retrotran_gag_2"/>
    <property type="match status" value="1"/>
</dbReference>
<dbReference type="PANTHER" id="PTHR47481">
    <property type="match status" value="1"/>
</dbReference>
<dbReference type="InterPro" id="IPR043502">
    <property type="entry name" value="DNA/RNA_pol_sf"/>
</dbReference>
<organism evidence="3 4">
    <name type="scientific">Trifolium subterraneum</name>
    <name type="common">Subterranean clover</name>
    <dbReference type="NCBI Taxonomy" id="3900"/>
    <lineage>
        <taxon>Eukaryota</taxon>
        <taxon>Viridiplantae</taxon>
        <taxon>Streptophyta</taxon>
        <taxon>Embryophyta</taxon>
        <taxon>Tracheophyta</taxon>
        <taxon>Spermatophyta</taxon>
        <taxon>Magnoliopsida</taxon>
        <taxon>eudicotyledons</taxon>
        <taxon>Gunneridae</taxon>
        <taxon>Pentapetalae</taxon>
        <taxon>rosids</taxon>
        <taxon>fabids</taxon>
        <taxon>Fabales</taxon>
        <taxon>Fabaceae</taxon>
        <taxon>Papilionoideae</taxon>
        <taxon>50 kb inversion clade</taxon>
        <taxon>NPAAA clade</taxon>
        <taxon>Hologalegina</taxon>
        <taxon>IRL clade</taxon>
        <taxon>Trifolieae</taxon>
        <taxon>Trifolium</taxon>
    </lineage>
</organism>
<dbReference type="SUPFAM" id="SSF56672">
    <property type="entry name" value="DNA/RNA polymerases"/>
    <property type="match status" value="1"/>
</dbReference>
<dbReference type="OrthoDB" id="1748459at2759"/>
<dbReference type="PANTHER" id="PTHR47481:SF31">
    <property type="entry name" value="OS01G0873500 PROTEIN"/>
    <property type="match status" value="1"/>
</dbReference>
<name>A0A2Z6P5D8_TRISU</name>
<evidence type="ECO:0000256" key="1">
    <source>
        <dbReference type="SAM" id="MobiDB-lite"/>
    </source>
</evidence>
<accession>A0A2Z6P5D8</accession>
<gene>
    <name evidence="3" type="ORF">TSUD_398800</name>
</gene>
<dbReference type="Proteomes" id="UP000242715">
    <property type="component" value="Unassembled WGS sequence"/>
</dbReference>
<feature type="domain" description="Reverse transcriptase Ty1/copia-type" evidence="2">
    <location>
        <begin position="496"/>
        <end position="670"/>
    </location>
</feature>
<sequence length="922" mass="102589">MASPTPNVETSDKLVILNASTQLSIKLDGDNYPAWRIQFMALLTGYDLMSYVDGSKPCPSEVLANNVAAVNPAFTHWVRQDQLTLHGIISSVAATVVTHLGTVKNSNQAWEILKTMYAGRSRVRIMALKQRISSFTKGNQSMATYLQGIKAISDELSIIDHPLDETDLLHEKLMDFETIHHRADQQVVDVVATANAVIRNKGHQYRNNNHRNSSPIPLHSDNKLVCQFCDKPGHSAKVCYKIKGFPKRYGTKPTANIAQNQAATHNANWIMDTGASHHISQDLQQLTLANSYPGADQVTVGDGTENSFPYQSIIKPSPSPLIPPHDPTLHSIIHVQHGQNSNSSELQNLVPTPSQYSISSPLPESHVSPTVNAPNMSSPPESLVNESILPVQPFVPESSLVSAPVSELPVYMSDLSVGSIINNTSDQVPSIQCNKPATRDPIVTRSHHNIFKPKKIYVATKHDLQENLEPSTIIQALKIAHWRYACSAEFNALMSNGTWTLVPQQKHTNIVGYKWLFRIKRNPDGSVARYKARLVAKGFTQTPGLDFKETFAPVVKPQTIKVVLTIALEQGWTLHQMVVNNAFLQGQLYEDVYMQQPPGFIHYEFPHHVCKLKKAIYGLKQAPRAWHDSLKTFVMSVGFSTSLSDPSLFIYNKQGVCAFLLVYVDDLLLTELIPITSGLLLSQHGYIRELLDKFHMSGAKSTTTPLCMTTPLKLNDGSAPADSKMFCSIIGALQYITLTRYLKFTINHSLKLTKPDHLKLKAFTDADWGGNYDDKTSTSAYIIYFGGNPVSWLSKRQRTVARSSTEAEYRSAANTSAEIMWLSNLLGELGVPFHIPTLFCDNIGTNYLCSNPVFHSRMKHIALDYHFVRQQVQNGKLIVSHISTKDQLADILTKALHCTRFSLLRDKIGVIDGDPILRGHIR</sequence>
<dbReference type="EMBL" id="DF973966">
    <property type="protein sequence ID" value="GAU43335.1"/>
    <property type="molecule type" value="Genomic_DNA"/>
</dbReference>